<feature type="region of interest" description="Disordered" evidence="1">
    <location>
        <begin position="273"/>
        <end position="293"/>
    </location>
</feature>
<evidence type="ECO:0000313" key="3">
    <source>
        <dbReference type="Proteomes" id="UP000580250"/>
    </source>
</evidence>
<name>A0A6V7TTP3_MELEN</name>
<evidence type="ECO:0000256" key="1">
    <source>
        <dbReference type="SAM" id="MobiDB-lite"/>
    </source>
</evidence>
<accession>A0A6V7TTP3</accession>
<reference evidence="2 3" key="1">
    <citation type="submission" date="2020-08" db="EMBL/GenBank/DDBJ databases">
        <authorList>
            <person name="Koutsovoulos G."/>
            <person name="Danchin GJ E."/>
        </authorList>
    </citation>
    <scope>NUCLEOTIDE SEQUENCE [LARGE SCALE GENOMIC DNA]</scope>
</reference>
<evidence type="ECO:0000313" key="2">
    <source>
        <dbReference type="EMBL" id="CAD2134471.1"/>
    </source>
</evidence>
<organism evidence="2 3">
    <name type="scientific">Meloidogyne enterolobii</name>
    <name type="common">Root-knot nematode worm</name>
    <name type="synonym">Meloidogyne mayaguensis</name>
    <dbReference type="NCBI Taxonomy" id="390850"/>
    <lineage>
        <taxon>Eukaryota</taxon>
        <taxon>Metazoa</taxon>
        <taxon>Ecdysozoa</taxon>
        <taxon>Nematoda</taxon>
        <taxon>Chromadorea</taxon>
        <taxon>Rhabditida</taxon>
        <taxon>Tylenchina</taxon>
        <taxon>Tylenchomorpha</taxon>
        <taxon>Tylenchoidea</taxon>
        <taxon>Meloidogynidae</taxon>
        <taxon>Meloidogyninae</taxon>
        <taxon>Meloidogyne</taxon>
    </lineage>
</organism>
<protein>
    <submittedName>
        <fullName evidence="2">Uncharacterized protein</fullName>
    </submittedName>
</protein>
<feature type="compositionally biased region" description="Polar residues" evidence="1">
    <location>
        <begin position="283"/>
        <end position="293"/>
    </location>
</feature>
<dbReference type="Proteomes" id="UP000580250">
    <property type="component" value="Unassembled WGS sequence"/>
</dbReference>
<gene>
    <name evidence="2" type="ORF">MENT_LOCUS4392</name>
</gene>
<sequence length="293" mass="33799">MQYICKLLNCSNDDFLGIELNKNLKQTNFRITIIKLIAKLTSIKLIKMQRYQPEYYSLFNIRKSSSIKNTFNNLICKSNKTVKATIIGLFFLCQFIVNSAAPIPRSRYNNYPAVDLSDLEWPEAQPIQLLNENGVVSVVECYTELDASFINSNIIYRLNNTAEVRDRSCVVRLPTHMILTIMSIKAHDDNSYVTVMAGSSKIIMPLSINHIRSEKQRFGPYHIPCEKSYLIFNTNQLSLEWVEFKLEPEQPEDMEDNEEKICSDQGLNLVEIEYNNENRDASNESGSIDSKRR</sequence>
<dbReference type="AlphaFoldDB" id="A0A6V7TTP3"/>
<dbReference type="EMBL" id="CAJEWN010000015">
    <property type="protein sequence ID" value="CAD2134471.1"/>
    <property type="molecule type" value="Genomic_DNA"/>
</dbReference>
<proteinExistence type="predicted"/>
<comment type="caution">
    <text evidence="2">The sequence shown here is derived from an EMBL/GenBank/DDBJ whole genome shotgun (WGS) entry which is preliminary data.</text>
</comment>
<dbReference type="OrthoDB" id="5803525at2759"/>